<dbReference type="InterPro" id="IPR036526">
    <property type="entry name" value="C-N_Hydrolase_sf"/>
</dbReference>
<evidence type="ECO:0000313" key="3">
    <source>
        <dbReference type="Proteomes" id="UP001528411"/>
    </source>
</evidence>
<gene>
    <name evidence="2" type="ORF">PN838_10330</name>
</gene>
<accession>A0ABT5FC21</accession>
<keyword evidence="3" id="KW-1185">Reference proteome</keyword>
<dbReference type="Proteomes" id="UP001528411">
    <property type="component" value="Unassembled WGS sequence"/>
</dbReference>
<dbReference type="SUPFAM" id="SSF56317">
    <property type="entry name" value="Carbon-nitrogen hydrolase"/>
    <property type="match status" value="1"/>
</dbReference>
<dbReference type="Pfam" id="PF00795">
    <property type="entry name" value="CN_hydrolase"/>
    <property type="match status" value="1"/>
</dbReference>
<dbReference type="PROSITE" id="PS50263">
    <property type="entry name" value="CN_HYDROLASE"/>
    <property type="match status" value="1"/>
</dbReference>
<dbReference type="Gene3D" id="3.60.110.10">
    <property type="entry name" value="Carbon-nitrogen hydrolase"/>
    <property type="match status" value="1"/>
</dbReference>
<dbReference type="RefSeq" id="WP_272180601.1">
    <property type="nucleotide sequence ID" value="NZ_JAQOMS010000002.1"/>
</dbReference>
<organism evidence="2 3">
    <name type="scientific">Psychrosphaera algicola</name>
    <dbReference type="NCBI Taxonomy" id="3023714"/>
    <lineage>
        <taxon>Bacteria</taxon>
        <taxon>Pseudomonadati</taxon>
        <taxon>Pseudomonadota</taxon>
        <taxon>Gammaproteobacteria</taxon>
        <taxon>Alteromonadales</taxon>
        <taxon>Pseudoalteromonadaceae</taxon>
        <taxon>Psychrosphaera</taxon>
    </lineage>
</organism>
<evidence type="ECO:0000313" key="2">
    <source>
        <dbReference type="EMBL" id="MDC2889088.1"/>
    </source>
</evidence>
<proteinExistence type="predicted"/>
<dbReference type="InterPro" id="IPR003010">
    <property type="entry name" value="C-N_Hydrolase"/>
</dbReference>
<comment type="caution">
    <text evidence="2">The sequence shown here is derived from an EMBL/GenBank/DDBJ whole genome shotgun (WGS) entry which is preliminary data.</text>
</comment>
<dbReference type="PANTHER" id="PTHR23088">
    <property type="entry name" value="NITRILASE-RELATED"/>
    <property type="match status" value="1"/>
</dbReference>
<protein>
    <recommendedName>
        <fullName evidence="1">CN hydrolase domain-containing protein</fullName>
    </recommendedName>
</protein>
<name>A0ABT5FC21_9GAMM</name>
<dbReference type="EMBL" id="JAQOMS010000002">
    <property type="protein sequence ID" value="MDC2889088.1"/>
    <property type="molecule type" value="Genomic_DNA"/>
</dbReference>
<dbReference type="PANTHER" id="PTHR23088:SF27">
    <property type="entry name" value="DEAMINATED GLUTATHIONE AMIDASE"/>
    <property type="match status" value="1"/>
</dbReference>
<reference evidence="2 3" key="1">
    <citation type="submission" date="2023-01" db="EMBL/GenBank/DDBJ databases">
        <title>Psychrosphaera sp. nov., isolated from marine algae.</title>
        <authorList>
            <person name="Bayburt H."/>
            <person name="Choi B.J."/>
            <person name="Kim J.M."/>
            <person name="Choi D.G."/>
            <person name="Jeon C.O."/>
        </authorList>
    </citation>
    <scope>NUCLEOTIDE SEQUENCE [LARGE SCALE GENOMIC DNA]</scope>
    <source>
        <strain evidence="2 3">G1-22</strain>
    </source>
</reference>
<sequence>MPSAFTKTTGAAHWHTLVQARAIETQCYFAACNQVGRHQNGRETYGHSLIVDPWGQILSDAKLDIGLYSAELDINYLAQVRRQMPVAEHNRINYKLK</sequence>
<feature type="domain" description="CN hydrolase" evidence="1">
    <location>
        <begin position="1"/>
        <end position="74"/>
    </location>
</feature>
<evidence type="ECO:0000259" key="1">
    <source>
        <dbReference type="PROSITE" id="PS50263"/>
    </source>
</evidence>